<proteinExistence type="predicted"/>
<reference evidence="1" key="1">
    <citation type="submission" date="2021-06" db="EMBL/GenBank/DDBJ databases">
        <authorList>
            <person name="Kallberg Y."/>
            <person name="Tangrot J."/>
            <person name="Rosling A."/>
        </authorList>
    </citation>
    <scope>NUCLEOTIDE SEQUENCE</scope>
    <source>
        <strain evidence="1">BR232B</strain>
    </source>
</reference>
<keyword evidence="2" id="KW-1185">Reference proteome</keyword>
<evidence type="ECO:0000313" key="2">
    <source>
        <dbReference type="Proteomes" id="UP000789739"/>
    </source>
</evidence>
<accession>A0A9N9CLH0</accession>
<dbReference type="Proteomes" id="UP000789739">
    <property type="component" value="Unassembled WGS sequence"/>
</dbReference>
<protein>
    <submittedName>
        <fullName evidence="1">11839_t:CDS:1</fullName>
    </submittedName>
</protein>
<name>A0A9N9CLH0_9GLOM</name>
<comment type="caution">
    <text evidence="1">The sequence shown here is derived from an EMBL/GenBank/DDBJ whole genome shotgun (WGS) entry which is preliminary data.</text>
</comment>
<gene>
    <name evidence="1" type="ORF">PBRASI_LOCUS7828</name>
</gene>
<dbReference type="EMBL" id="CAJVPI010001275">
    <property type="protein sequence ID" value="CAG8604500.1"/>
    <property type="molecule type" value="Genomic_DNA"/>
</dbReference>
<feature type="non-terminal residue" evidence="1">
    <location>
        <position position="1"/>
    </location>
</feature>
<evidence type="ECO:0000313" key="1">
    <source>
        <dbReference type="EMBL" id="CAG8604500.1"/>
    </source>
</evidence>
<dbReference type="AlphaFoldDB" id="A0A9N9CLH0"/>
<organism evidence="1 2">
    <name type="scientific">Paraglomus brasilianum</name>
    <dbReference type="NCBI Taxonomy" id="144538"/>
    <lineage>
        <taxon>Eukaryota</taxon>
        <taxon>Fungi</taxon>
        <taxon>Fungi incertae sedis</taxon>
        <taxon>Mucoromycota</taxon>
        <taxon>Glomeromycotina</taxon>
        <taxon>Glomeromycetes</taxon>
        <taxon>Paraglomerales</taxon>
        <taxon>Paraglomeraceae</taxon>
        <taxon>Paraglomus</taxon>
    </lineage>
</organism>
<sequence length="99" mass="10901">VPVTLYHPVFAKFVEQLSTIEITDQDCKPVLDAMSTSYSVEDKRNDMFRDWLSNYIGLPSAKLALPQTGFVVYFAGPTLGIGGVVPSQHIHLCISLIST</sequence>